<protein>
    <submittedName>
        <fullName evidence="2">Uncharacterized protein</fullName>
    </submittedName>
</protein>
<dbReference type="OrthoDB" id="10545287at2759"/>
<dbReference type="AlphaFoldDB" id="A0A6A5VTM1"/>
<proteinExistence type="predicted"/>
<dbReference type="EMBL" id="ML977726">
    <property type="protein sequence ID" value="KAF1993152.1"/>
    <property type="molecule type" value="Genomic_DNA"/>
</dbReference>
<feature type="transmembrane region" description="Helical" evidence="1">
    <location>
        <begin position="58"/>
        <end position="79"/>
    </location>
</feature>
<feature type="transmembrane region" description="Helical" evidence="1">
    <location>
        <begin position="156"/>
        <end position="172"/>
    </location>
</feature>
<keyword evidence="1" id="KW-0472">Membrane</keyword>
<evidence type="ECO:0000256" key="1">
    <source>
        <dbReference type="SAM" id="Phobius"/>
    </source>
</evidence>
<name>A0A6A5VTM1_9PLEO</name>
<gene>
    <name evidence="2" type="ORF">P154DRAFT_568206</name>
</gene>
<dbReference type="Proteomes" id="UP000799779">
    <property type="component" value="Unassembled WGS sequence"/>
</dbReference>
<feature type="transmembrane region" description="Helical" evidence="1">
    <location>
        <begin position="118"/>
        <end position="136"/>
    </location>
</feature>
<keyword evidence="3" id="KW-1185">Reference proteome</keyword>
<feature type="transmembrane region" description="Helical" evidence="1">
    <location>
        <begin position="24"/>
        <end position="46"/>
    </location>
</feature>
<sequence length="202" mass="22291">MHLRPVIAPQPVFPGSLEPTRMDVLSIIALIFALLTAAIAFLHVFCIWGLETCMGRKLCWGSLFLLLIAPLVAFGICKAKKEPEIAFLLLLDGVLIEGLVVECIFFWQVHVDEVRNSVYYTGVIAFYLEVAGSRLSDAQVLPHFLLRKTGPSSAGIVLHLSITLAFFQLLINKLPTRTQVTQPLSFFITGYLLAALTGFSLT</sequence>
<organism evidence="2 3">
    <name type="scientific">Amniculicola lignicola CBS 123094</name>
    <dbReference type="NCBI Taxonomy" id="1392246"/>
    <lineage>
        <taxon>Eukaryota</taxon>
        <taxon>Fungi</taxon>
        <taxon>Dikarya</taxon>
        <taxon>Ascomycota</taxon>
        <taxon>Pezizomycotina</taxon>
        <taxon>Dothideomycetes</taxon>
        <taxon>Pleosporomycetidae</taxon>
        <taxon>Pleosporales</taxon>
        <taxon>Amniculicolaceae</taxon>
        <taxon>Amniculicola</taxon>
    </lineage>
</organism>
<feature type="transmembrane region" description="Helical" evidence="1">
    <location>
        <begin position="184"/>
        <end position="201"/>
    </location>
</feature>
<reference evidence="2" key="1">
    <citation type="journal article" date="2020" name="Stud. Mycol.">
        <title>101 Dothideomycetes genomes: a test case for predicting lifestyles and emergence of pathogens.</title>
        <authorList>
            <person name="Haridas S."/>
            <person name="Albert R."/>
            <person name="Binder M."/>
            <person name="Bloem J."/>
            <person name="Labutti K."/>
            <person name="Salamov A."/>
            <person name="Andreopoulos B."/>
            <person name="Baker S."/>
            <person name="Barry K."/>
            <person name="Bills G."/>
            <person name="Bluhm B."/>
            <person name="Cannon C."/>
            <person name="Castanera R."/>
            <person name="Culley D."/>
            <person name="Daum C."/>
            <person name="Ezra D."/>
            <person name="Gonzalez J."/>
            <person name="Henrissat B."/>
            <person name="Kuo A."/>
            <person name="Liang C."/>
            <person name="Lipzen A."/>
            <person name="Lutzoni F."/>
            <person name="Magnuson J."/>
            <person name="Mondo S."/>
            <person name="Nolan M."/>
            <person name="Ohm R."/>
            <person name="Pangilinan J."/>
            <person name="Park H.-J."/>
            <person name="Ramirez L."/>
            <person name="Alfaro M."/>
            <person name="Sun H."/>
            <person name="Tritt A."/>
            <person name="Yoshinaga Y."/>
            <person name="Zwiers L.-H."/>
            <person name="Turgeon B."/>
            <person name="Goodwin S."/>
            <person name="Spatafora J."/>
            <person name="Crous P."/>
            <person name="Grigoriev I."/>
        </authorList>
    </citation>
    <scope>NUCLEOTIDE SEQUENCE</scope>
    <source>
        <strain evidence="2">CBS 123094</strain>
    </source>
</reference>
<feature type="transmembrane region" description="Helical" evidence="1">
    <location>
        <begin position="85"/>
        <end position="106"/>
    </location>
</feature>
<evidence type="ECO:0000313" key="2">
    <source>
        <dbReference type="EMBL" id="KAF1993152.1"/>
    </source>
</evidence>
<keyword evidence="1" id="KW-0812">Transmembrane</keyword>
<evidence type="ECO:0000313" key="3">
    <source>
        <dbReference type="Proteomes" id="UP000799779"/>
    </source>
</evidence>
<keyword evidence="1" id="KW-1133">Transmembrane helix</keyword>
<accession>A0A6A5VTM1</accession>